<comment type="caution">
    <text evidence="5">The sequence shown here is derived from an EMBL/GenBank/DDBJ whole genome shotgun (WGS) entry which is preliminary data.</text>
</comment>
<dbReference type="Proteomes" id="UP000620366">
    <property type="component" value="Unassembled WGS sequence"/>
</dbReference>
<comment type="similarity">
    <text evidence="1">Belongs to the iron-containing alcohol dehydrogenase family.</text>
</comment>
<feature type="domain" description="Fe-containing alcohol dehydrogenase-like C-terminal" evidence="4">
    <location>
        <begin position="178"/>
        <end position="371"/>
    </location>
</feature>
<evidence type="ECO:0000256" key="1">
    <source>
        <dbReference type="ARBA" id="ARBA00007358"/>
    </source>
</evidence>
<dbReference type="GO" id="GO:0046872">
    <property type="term" value="F:metal ion binding"/>
    <property type="evidence" value="ECO:0007669"/>
    <property type="project" value="InterPro"/>
</dbReference>
<protein>
    <submittedName>
        <fullName evidence="5">4-hydroxybutyrate dehydrogenase</fullName>
    </submittedName>
</protein>
<dbReference type="InterPro" id="IPR039697">
    <property type="entry name" value="Alcohol_dehydrogenase_Fe"/>
</dbReference>
<dbReference type="Gene3D" id="3.40.50.1970">
    <property type="match status" value="1"/>
</dbReference>
<evidence type="ECO:0000313" key="5">
    <source>
        <dbReference type="EMBL" id="MBC8536349.1"/>
    </source>
</evidence>
<keyword evidence="2" id="KW-0560">Oxidoreductase</keyword>
<feature type="domain" description="Alcohol dehydrogenase iron-type/glycerol dehydrogenase GldA" evidence="3">
    <location>
        <begin position="21"/>
        <end position="165"/>
    </location>
</feature>
<name>A0A926DEJ0_9FIRM</name>
<keyword evidence="6" id="KW-1185">Reference proteome</keyword>
<dbReference type="PANTHER" id="PTHR11496">
    <property type="entry name" value="ALCOHOL DEHYDROGENASE"/>
    <property type="match status" value="1"/>
</dbReference>
<dbReference type="PANTHER" id="PTHR11496:SF102">
    <property type="entry name" value="ALCOHOL DEHYDROGENASE 4"/>
    <property type="match status" value="1"/>
</dbReference>
<evidence type="ECO:0000259" key="4">
    <source>
        <dbReference type="Pfam" id="PF25137"/>
    </source>
</evidence>
<dbReference type="Pfam" id="PF00465">
    <property type="entry name" value="Fe-ADH"/>
    <property type="match status" value="1"/>
</dbReference>
<evidence type="ECO:0000259" key="3">
    <source>
        <dbReference type="Pfam" id="PF00465"/>
    </source>
</evidence>
<dbReference type="CDD" id="cd14860">
    <property type="entry name" value="4HBD_NAD"/>
    <property type="match status" value="1"/>
</dbReference>
<evidence type="ECO:0000313" key="6">
    <source>
        <dbReference type="Proteomes" id="UP000620366"/>
    </source>
</evidence>
<evidence type="ECO:0000256" key="2">
    <source>
        <dbReference type="ARBA" id="ARBA00023002"/>
    </source>
</evidence>
<reference evidence="5" key="1">
    <citation type="submission" date="2020-08" db="EMBL/GenBank/DDBJ databases">
        <title>Genome public.</title>
        <authorList>
            <person name="Liu C."/>
            <person name="Sun Q."/>
        </authorList>
    </citation>
    <scope>NUCLEOTIDE SEQUENCE</scope>
    <source>
        <strain evidence="5">BX7</strain>
    </source>
</reference>
<gene>
    <name evidence="5" type="ORF">H8695_06530</name>
</gene>
<accession>A0A926DEJ0</accession>
<dbReference type="GO" id="GO:0004022">
    <property type="term" value="F:alcohol dehydrogenase (NAD+) activity"/>
    <property type="evidence" value="ECO:0007669"/>
    <property type="project" value="TreeGrafter"/>
</dbReference>
<proteinExistence type="inferred from homology"/>
<dbReference type="Gene3D" id="1.20.1090.10">
    <property type="entry name" value="Dehydroquinate synthase-like - alpha domain"/>
    <property type="match status" value="1"/>
</dbReference>
<dbReference type="InterPro" id="IPR056798">
    <property type="entry name" value="ADH_Fe_C"/>
</dbReference>
<organism evidence="5 6">
    <name type="scientific">Feifania hominis</name>
    <dbReference type="NCBI Taxonomy" id="2763660"/>
    <lineage>
        <taxon>Bacteria</taxon>
        <taxon>Bacillati</taxon>
        <taxon>Bacillota</taxon>
        <taxon>Clostridia</taxon>
        <taxon>Eubacteriales</taxon>
        <taxon>Feifaniaceae</taxon>
        <taxon>Feifania</taxon>
    </lineage>
</organism>
<dbReference type="SUPFAM" id="SSF56796">
    <property type="entry name" value="Dehydroquinate synthase-like"/>
    <property type="match status" value="1"/>
</dbReference>
<dbReference type="Pfam" id="PF25137">
    <property type="entry name" value="ADH_Fe_C"/>
    <property type="match status" value="1"/>
</dbReference>
<dbReference type="InterPro" id="IPR001670">
    <property type="entry name" value="ADH_Fe/GldA"/>
</dbReference>
<dbReference type="EMBL" id="JACRSP010000002">
    <property type="protein sequence ID" value="MBC8536349.1"/>
    <property type="molecule type" value="Genomic_DNA"/>
</dbReference>
<dbReference type="RefSeq" id="WP_249300125.1">
    <property type="nucleotide sequence ID" value="NZ_JACRSP010000002.1"/>
</dbReference>
<sequence>MRQFLLKTEIHKFAHFDEFAREFSLGEHDLILTQEFIYKPFMEKLKLPCQVVFQEKYGAGEPTDEMTDAIARDVSARRYDRVIAVGGGTVIDIAKVLALKPFEHLTELFDDPARIVKQKELIIVPTTCGTGSEVTNVSIFALLSRHTKMGIANPELTPDYAVLIPELISTLPMKFFLYSSIDALVHSVESYLSPRASVYNEMFAERSIDIILKAYQRLLAEGEGIRPEIEEDVLIASNFGGISFGNSGTGAVHAMSYPLGGTYHVAHGESNYQFFCAVLKRYEQKHDAGKLVALKERLSGLLGCAPGEAFDQLDALLGRLIEKHKLRDYGMKPEEIERFAKSVIEGQQRLLVNNFVPLSEEEIADIYRKLY</sequence>
<dbReference type="AlphaFoldDB" id="A0A926DEJ0"/>